<comment type="caution">
    <text evidence="2">The sequence shown here is derived from an EMBL/GenBank/DDBJ whole genome shotgun (WGS) entry which is preliminary data.</text>
</comment>
<reference evidence="2" key="1">
    <citation type="submission" date="2021-10" db="EMBL/GenBank/DDBJ databases">
        <title>Tropical sea cucumber genome reveals ecological adaptation and Cuvierian tubules defense mechanism.</title>
        <authorList>
            <person name="Chen T."/>
        </authorList>
    </citation>
    <scope>NUCLEOTIDE SEQUENCE</scope>
    <source>
        <strain evidence="2">Nanhai2018</strain>
        <tissue evidence="2">Muscle</tissue>
    </source>
</reference>
<feature type="transmembrane region" description="Helical" evidence="1">
    <location>
        <begin position="158"/>
        <end position="183"/>
    </location>
</feature>
<accession>A0A9Q0YEE4</accession>
<keyword evidence="3" id="KW-1185">Reference proteome</keyword>
<evidence type="ECO:0000313" key="2">
    <source>
        <dbReference type="EMBL" id="KAJ8021208.1"/>
    </source>
</evidence>
<feature type="transmembrane region" description="Helical" evidence="1">
    <location>
        <begin position="86"/>
        <end position="103"/>
    </location>
</feature>
<keyword evidence="1" id="KW-1133">Transmembrane helix</keyword>
<dbReference type="AlphaFoldDB" id="A0A9Q0YEE4"/>
<feature type="transmembrane region" description="Helical" evidence="1">
    <location>
        <begin position="7"/>
        <end position="26"/>
    </location>
</feature>
<name>A0A9Q0YEE4_HOLLE</name>
<keyword evidence="1" id="KW-0472">Membrane</keyword>
<proteinExistence type="predicted"/>
<organism evidence="2 3">
    <name type="scientific">Holothuria leucospilota</name>
    <name type="common">Black long sea cucumber</name>
    <name type="synonym">Mertensiothuria leucospilota</name>
    <dbReference type="NCBI Taxonomy" id="206669"/>
    <lineage>
        <taxon>Eukaryota</taxon>
        <taxon>Metazoa</taxon>
        <taxon>Echinodermata</taxon>
        <taxon>Eleutherozoa</taxon>
        <taxon>Echinozoa</taxon>
        <taxon>Holothuroidea</taxon>
        <taxon>Aspidochirotacea</taxon>
        <taxon>Aspidochirotida</taxon>
        <taxon>Holothuriidae</taxon>
        <taxon>Holothuria</taxon>
    </lineage>
</organism>
<evidence type="ECO:0000313" key="3">
    <source>
        <dbReference type="Proteomes" id="UP001152320"/>
    </source>
</evidence>
<feature type="transmembrane region" description="Helical" evidence="1">
    <location>
        <begin position="230"/>
        <end position="249"/>
    </location>
</feature>
<keyword evidence="1" id="KW-0812">Transmembrane</keyword>
<gene>
    <name evidence="2" type="ORF">HOLleu_38339</name>
</gene>
<protein>
    <submittedName>
        <fullName evidence="2">Uncharacterized protein</fullName>
    </submittedName>
</protein>
<dbReference type="EMBL" id="JAIZAY010000021">
    <property type="protein sequence ID" value="KAJ8021208.1"/>
    <property type="molecule type" value="Genomic_DNA"/>
</dbReference>
<dbReference type="Proteomes" id="UP001152320">
    <property type="component" value="Chromosome 21"/>
</dbReference>
<sequence>MSDNQTLQRSLSLVFLSYNYFLFALVSSQETNHIMNHTGHTQNRRTIECIKICFKTDSNTTYNVTMSKVALLFPGEEIWPRKKHPTVPVMLKFLMIILGIVSLKPPSRMKENVFGSSRCKRLMLFLSSMCCFSILIVGALFTIYWYTVCFLGKSDHLFRFLSFLVTYWSVILSAQIICFVALARNNRPWRYHIYQETSWVNLFREATFARKISSLGLSNQCCLPSIRAAVFFYGIAAYLSFLEIYHFSIQYKHCTNIPLQLYISVGSYVCSMCFHATFCYCLYLQR</sequence>
<feature type="transmembrane region" description="Helical" evidence="1">
    <location>
        <begin position="261"/>
        <end position="283"/>
    </location>
</feature>
<feature type="transmembrane region" description="Helical" evidence="1">
    <location>
        <begin position="124"/>
        <end position="146"/>
    </location>
</feature>
<evidence type="ECO:0000256" key="1">
    <source>
        <dbReference type="SAM" id="Phobius"/>
    </source>
</evidence>